<reference evidence="1" key="1">
    <citation type="submission" date="2022-01" db="EMBL/GenBank/DDBJ databases">
        <title>Draft genome sequence of Sabulilitoribacter arenilitoris KCTC 52401.</title>
        <authorList>
            <person name="Oh J.-S."/>
        </authorList>
    </citation>
    <scope>NUCLEOTIDE SEQUENCE</scope>
    <source>
        <strain evidence="1">HMF6543</strain>
    </source>
</reference>
<accession>A0AAE3JL74</accession>
<dbReference type="RefSeq" id="WP_237240294.1">
    <property type="nucleotide sequence ID" value="NZ_JAKKDU010000013.1"/>
</dbReference>
<evidence type="ECO:0000313" key="1">
    <source>
        <dbReference type="EMBL" id="MCF7568958.1"/>
    </source>
</evidence>
<dbReference type="AlphaFoldDB" id="A0AAE3JL74"/>
<dbReference type="SUPFAM" id="SSF53335">
    <property type="entry name" value="S-adenosyl-L-methionine-dependent methyltransferases"/>
    <property type="match status" value="1"/>
</dbReference>
<keyword evidence="2" id="KW-1185">Reference proteome</keyword>
<name>A0AAE3JL74_9FLAO</name>
<dbReference type="Proteomes" id="UP001199795">
    <property type="component" value="Unassembled WGS sequence"/>
</dbReference>
<dbReference type="EMBL" id="JAKKDU010000013">
    <property type="protein sequence ID" value="MCF7568958.1"/>
    <property type="molecule type" value="Genomic_DNA"/>
</dbReference>
<protein>
    <recommendedName>
        <fullName evidence="3">Methyltransferase domain-containing protein</fullName>
    </recommendedName>
</protein>
<comment type="caution">
    <text evidence="1">The sequence shown here is derived from an EMBL/GenBank/DDBJ whole genome shotgun (WGS) entry which is preliminary data.</text>
</comment>
<proteinExistence type="predicted"/>
<evidence type="ECO:0008006" key="3">
    <source>
        <dbReference type="Google" id="ProtNLM"/>
    </source>
</evidence>
<dbReference type="InterPro" id="IPR029063">
    <property type="entry name" value="SAM-dependent_MTases_sf"/>
</dbReference>
<organism evidence="1 2">
    <name type="scientific">Wocania arenilitoris</name>
    <dbReference type="NCBI Taxonomy" id="2044858"/>
    <lineage>
        <taxon>Bacteria</taxon>
        <taxon>Pseudomonadati</taxon>
        <taxon>Bacteroidota</taxon>
        <taxon>Flavobacteriia</taxon>
        <taxon>Flavobacteriales</taxon>
        <taxon>Flavobacteriaceae</taxon>
        <taxon>Wocania</taxon>
    </lineage>
</organism>
<sequence length="223" mass="26540">MNIRKIIKKTFKRKSPSPKYFKTKNYKSFDKFWVQKVTVKNIDNRLDFFKERCANKDVLHFGCTDWPIFRPEKNLHIQLAKVAKLIHGFDVDLEGIENLKKYVNQKYFSDYINIENHKYDVCLIPETIEHVDNVKTFLENISKVNADTFLITAPNCFTEVHINRNYRDKNHFIEVVHPDHNCWYSPYTLKNQIEKYSNLEVKNTYLLNKGMMICCEAVKKSSS</sequence>
<dbReference type="Gene3D" id="3.40.50.150">
    <property type="entry name" value="Vaccinia Virus protein VP39"/>
    <property type="match status" value="1"/>
</dbReference>
<gene>
    <name evidence="1" type="ORF">L3X37_11375</name>
</gene>
<evidence type="ECO:0000313" key="2">
    <source>
        <dbReference type="Proteomes" id="UP001199795"/>
    </source>
</evidence>